<dbReference type="InterPro" id="IPR009057">
    <property type="entry name" value="Homeodomain-like_sf"/>
</dbReference>
<keyword evidence="2 4" id="KW-0238">DNA-binding</keyword>
<reference evidence="6 7" key="1">
    <citation type="submission" date="2019-07" db="EMBL/GenBank/DDBJ databases">
        <title>Whole genome shotgun sequence of Frigoribacterium faeni NBRC 103066.</title>
        <authorList>
            <person name="Hosoyama A."/>
            <person name="Uohara A."/>
            <person name="Ohji S."/>
            <person name="Ichikawa N."/>
        </authorList>
    </citation>
    <scope>NUCLEOTIDE SEQUENCE [LARGE SCALE GENOMIC DNA]</scope>
    <source>
        <strain evidence="6 7">NBRC 103066</strain>
    </source>
</reference>
<keyword evidence="7" id="KW-1185">Reference proteome</keyword>
<evidence type="ECO:0000313" key="7">
    <source>
        <dbReference type="Proteomes" id="UP000321154"/>
    </source>
</evidence>
<dbReference type="Pfam" id="PF00440">
    <property type="entry name" value="TetR_N"/>
    <property type="match status" value="1"/>
</dbReference>
<comment type="caution">
    <text evidence="6">The sequence shown here is derived from an EMBL/GenBank/DDBJ whole genome shotgun (WGS) entry which is preliminary data.</text>
</comment>
<sequence length="171" mass="18372">MLDAIDAALAERPPMTPWALRDVAPAAGMTPAGLIKRFGSKDALLLALARRWIQSIPDGPTRPGDDLAELRAYLDTHFAAPSAAAAVSGLSALMRDLGSPAAASLLREGWSKQARYLAALLDHLPLRPDVDPHRASLTLLDALHGSLYRRAVELDPTPPTRTLDDLLEGWT</sequence>
<dbReference type="Proteomes" id="UP000321154">
    <property type="component" value="Unassembled WGS sequence"/>
</dbReference>
<gene>
    <name evidence="6" type="ORF">FFA01_16560</name>
</gene>
<dbReference type="InterPro" id="IPR036271">
    <property type="entry name" value="Tet_transcr_reg_TetR-rel_C_sf"/>
</dbReference>
<dbReference type="PROSITE" id="PS50977">
    <property type="entry name" value="HTH_TETR_2"/>
    <property type="match status" value="1"/>
</dbReference>
<protein>
    <recommendedName>
        <fullName evidence="5">HTH tetR-type domain-containing protein</fullName>
    </recommendedName>
</protein>
<dbReference type="SUPFAM" id="SSF46689">
    <property type="entry name" value="Homeodomain-like"/>
    <property type="match status" value="1"/>
</dbReference>
<organism evidence="6 7">
    <name type="scientific">Frigoribacterium faeni</name>
    <dbReference type="NCBI Taxonomy" id="145483"/>
    <lineage>
        <taxon>Bacteria</taxon>
        <taxon>Bacillati</taxon>
        <taxon>Actinomycetota</taxon>
        <taxon>Actinomycetes</taxon>
        <taxon>Micrococcales</taxon>
        <taxon>Microbacteriaceae</taxon>
        <taxon>Frigoribacterium</taxon>
    </lineage>
</organism>
<name>A0ABQ0UPE3_9MICO</name>
<evidence type="ECO:0000256" key="3">
    <source>
        <dbReference type="ARBA" id="ARBA00023163"/>
    </source>
</evidence>
<keyword evidence="3" id="KW-0804">Transcription</keyword>
<evidence type="ECO:0000256" key="2">
    <source>
        <dbReference type="ARBA" id="ARBA00023125"/>
    </source>
</evidence>
<accession>A0ABQ0UPE3</accession>
<dbReference type="Gene3D" id="1.10.357.10">
    <property type="entry name" value="Tetracycline Repressor, domain 2"/>
    <property type="match status" value="1"/>
</dbReference>
<dbReference type="InterPro" id="IPR050109">
    <property type="entry name" value="HTH-type_TetR-like_transc_reg"/>
</dbReference>
<evidence type="ECO:0000256" key="4">
    <source>
        <dbReference type="PROSITE-ProRule" id="PRU00335"/>
    </source>
</evidence>
<dbReference type="SUPFAM" id="SSF48498">
    <property type="entry name" value="Tetracyclin repressor-like, C-terminal domain"/>
    <property type="match status" value="1"/>
</dbReference>
<dbReference type="EMBL" id="BJUV01000014">
    <property type="protein sequence ID" value="GEK83347.1"/>
    <property type="molecule type" value="Genomic_DNA"/>
</dbReference>
<evidence type="ECO:0000313" key="6">
    <source>
        <dbReference type="EMBL" id="GEK83347.1"/>
    </source>
</evidence>
<evidence type="ECO:0000259" key="5">
    <source>
        <dbReference type="PROSITE" id="PS50977"/>
    </source>
</evidence>
<feature type="domain" description="HTH tetR-type" evidence="5">
    <location>
        <begin position="1"/>
        <end position="56"/>
    </location>
</feature>
<dbReference type="PANTHER" id="PTHR30055:SF234">
    <property type="entry name" value="HTH-TYPE TRANSCRIPTIONAL REGULATOR BETI"/>
    <property type="match status" value="1"/>
</dbReference>
<dbReference type="PANTHER" id="PTHR30055">
    <property type="entry name" value="HTH-TYPE TRANSCRIPTIONAL REGULATOR RUTR"/>
    <property type="match status" value="1"/>
</dbReference>
<evidence type="ECO:0000256" key="1">
    <source>
        <dbReference type="ARBA" id="ARBA00023015"/>
    </source>
</evidence>
<feature type="DNA-binding region" description="H-T-H motif" evidence="4">
    <location>
        <begin position="19"/>
        <end position="38"/>
    </location>
</feature>
<dbReference type="InterPro" id="IPR001647">
    <property type="entry name" value="HTH_TetR"/>
</dbReference>
<proteinExistence type="predicted"/>
<keyword evidence="1" id="KW-0805">Transcription regulation</keyword>